<evidence type="ECO:0000313" key="1">
    <source>
        <dbReference type="EMBL" id="CCE79962.1"/>
    </source>
</evidence>
<accession>G8YH25</accession>
<sequence>MCIRFRNRCASLASNFSLRCYLVAPSHTATESSHRLTAGLQRRESTLNKESPRTHHITELEASKAVTIVDPDALANAISHASPALQAPDVRLVCFPIKIRVERHRVLEPHPPPQSALEPPCC</sequence>
<organism evidence="2 3">
    <name type="scientific">Pichia sorbitophila (strain ATCC MYA-4447 / BCRC 22081 / CBS 7064 / NBRC 10061 / NRRL Y-12695)</name>
    <name type="common">Hybrid yeast</name>
    <dbReference type="NCBI Taxonomy" id="559304"/>
    <lineage>
        <taxon>Eukaryota</taxon>
        <taxon>Fungi</taxon>
        <taxon>Dikarya</taxon>
        <taxon>Ascomycota</taxon>
        <taxon>Saccharomycotina</taxon>
        <taxon>Pichiomycetes</taxon>
        <taxon>Debaryomycetaceae</taxon>
        <taxon>Millerozyma</taxon>
    </lineage>
</organism>
<dbReference type="HOGENOM" id="CLU_2027588_0_0_1"/>
<name>G8YH25_PICSO</name>
<dbReference type="InParanoid" id="G8YH25"/>
<gene>
    <name evidence="2" type="primary">Piso0_003055</name>
    <name evidence="1" type="ORF">GNLVRS01_PISO0G03900g</name>
    <name evidence="2" type="ORF">GNLVRS01_PISO0H03901g</name>
</gene>
<dbReference type="Proteomes" id="UP000005222">
    <property type="component" value="Chromosome G"/>
</dbReference>
<dbReference type="AlphaFoldDB" id="G8YH25"/>
<dbReference type="EMBL" id="FO082053">
    <property type="protein sequence ID" value="CCE79962.1"/>
    <property type="molecule type" value="Genomic_DNA"/>
</dbReference>
<reference evidence="3" key="2">
    <citation type="journal article" date="2012" name="G3 (Bethesda)">
        <title>Pichia sorbitophila, an interspecies yeast hybrid reveals early steps of genome resolution following polyploidization.</title>
        <authorList>
            <person name="Leh Louis V."/>
            <person name="Despons L."/>
            <person name="Friedrich A."/>
            <person name="Martin T."/>
            <person name="Durrens P."/>
            <person name="Casaregola S."/>
            <person name="Neuveglise C."/>
            <person name="Fairhead C."/>
            <person name="Marck C."/>
            <person name="Cruz J.A."/>
            <person name="Straub M.L."/>
            <person name="Kugler V."/>
            <person name="Sacerdot C."/>
            <person name="Uzunov Z."/>
            <person name="Thierry A."/>
            <person name="Weiss S."/>
            <person name="Bleykasten C."/>
            <person name="De Montigny J."/>
            <person name="Jacques N."/>
            <person name="Jung P."/>
            <person name="Lemaire M."/>
            <person name="Mallet S."/>
            <person name="Morel G."/>
            <person name="Richard G.F."/>
            <person name="Sarkar A."/>
            <person name="Savel G."/>
            <person name="Schacherer J."/>
            <person name="Seret M.L."/>
            <person name="Talla E."/>
            <person name="Samson G."/>
            <person name="Jubin C."/>
            <person name="Poulain J."/>
            <person name="Vacherie B."/>
            <person name="Barbe V."/>
            <person name="Pelletier E."/>
            <person name="Sherman D.J."/>
            <person name="Westhof E."/>
            <person name="Weissenbach J."/>
            <person name="Baret P.V."/>
            <person name="Wincker P."/>
            <person name="Gaillardin C."/>
            <person name="Dujon B."/>
            <person name="Souciet J.L."/>
        </authorList>
    </citation>
    <scope>NUCLEOTIDE SEQUENCE [LARGE SCALE GENOMIC DNA]</scope>
    <source>
        <strain evidence="3">ATCC MYA-4447 / BCRC 22081 / CBS 7064 / NBRC 10061 / NRRL Y-12695</strain>
    </source>
</reference>
<evidence type="ECO:0000313" key="3">
    <source>
        <dbReference type="Proteomes" id="UP000005222"/>
    </source>
</evidence>
<reference evidence="2" key="1">
    <citation type="submission" date="2011-10" db="EMBL/GenBank/DDBJ databases">
        <authorList>
            <person name="Genoscope - CEA"/>
        </authorList>
    </citation>
    <scope>NUCLEOTIDE SEQUENCE</scope>
</reference>
<dbReference type="EMBL" id="FO082052">
    <property type="protein sequence ID" value="CCE80727.1"/>
    <property type="molecule type" value="Genomic_DNA"/>
</dbReference>
<keyword evidence="3" id="KW-1185">Reference proteome</keyword>
<evidence type="ECO:0000313" key="2">
    <source>
        <dbReference type="EMBL" id="CCE80727.1"/>
    </source>
</evidence>
<protein>
    <submittedName>
        <fullName evidence="2">Piso0_003055 protein</fullName>
    </submittedName>
</protein>
<dbReference type="Proteomes" id="UP000005222">
    <property type="component" value="Chromosome H"/>
</dbReference>
<proteinExistence type="predicted"/>